<dbReference type="Pfam" id="PF12900">
    <property type="entry name" value="Pyridox_ox_2"/>
    <property type="match status" value="1"/>
</dbReference>
<dbReference type="Gene3D" id="2.30.110.10">
    <property type="entry name" value="Electron Transport, Fmn-binding Protein, Chain A"/>
    <property type="match status" value="1"/>
</dbReference>
<sequence length="154" mass="16685">MTNSVPAPDAEVLGRKTCWQLLRGVSVGRLALWVLDHPDIFPVNYAVDQESLVFRTGPGTKLDAVLGGFPVALEADGVDPATGVAWSVVVKGKALAVRPGQELLESVTLRLFPWHGGPKEHFIRIVPDSVTGRRFVVVSPRVWWQPLNEGAGAE</sequence>
<organism evidence="1 2">
    <name type="scientific">Arthrobacter hankyongi</name>
    <dbReference type="NCBI Taxonomy" id="2904801"/>
    <lineage>
        <taxon>Bacteria</taxon>
        <taxon>Bacillati</taxon>
        <taxon>Actinomycetota</taxon>
        <taxon>Actinomycetes</taxon>
        <taxon>Micrococcales</taxon>
        <taxon>Micrococcaceae</taxon>
        <taxon>Arthrobacter</taxon>
    </lineage>
</organism>
<dbReference type="Proteomes" id="UP001165368">
    <property type="component" value="Unassembled WGS sequence"/>
</dbReference>
<name>A0ABS9L666_9MICC</name>
<keyword evidence="2" id="KW-1185">Reference proteome</keyword>
<comment type="caution">
    <text evidence="1">The sequence shown here is derived from an EMBL/GenBank/DDBJ whole genome shotgun (WGS) entry which is preliminary data.</text>
</comment>
<dbReference type="InterPro" id="IPR012349">
    <property type="entry name" value="Split_barrel_FMN-bd"/>
</dbReference>
<reference evidence="1" key="1">
    <citation type="submission" date="2022-01" db="EMBL/GenBank/DDBJ databases">
        <authorList>
            <person name="Jo J.-H."/>
            <person name="Im W.-T."/>
        </authorList>
    </citation>
    <scope>NUCLEOTIDE SEQUENCE</scope>
    <source>
        <strain evidence="1">I2-34</strain>
    </source>
</reference>
<accession>A0ABS9L666</accession>
<evidence type="ECO:0000313" key="2">
    <source>
        <dbReference type="Proteomes" id="UP001165368"/>
    </source>
</evidence>
<protein>
    <submittedName>
        <fullName evidence="1">Pyridoxamine 5'-phosphate oxidase family protein</fullName>
    </submittedName>
</protein>
<dbReference type="SUPFAM" id="SSF50475">
    <property type="entry name" value="FMN-binding split barrel"/>
    <property type="match status" value="1"/>
</dbReference>
<evidence type="ECO:0000313" key="1">
    <source>
        <dbReference type="EMBL" id="MCG2622172.1"/>
    </source>
</evidence>
<dbReference type="RefSeq" id="WP_237820219.1">
    <property type="nucleotide sequence ID" value="NZ_JAKLTQ010000005.1"/>
</dbReference>
<gene>
    <name evidence="1" type="ORF">LVY72_09600</name>
</gene>
<dbReference type="InterPro" id="IPR024747">
    <property type="entry name" value="Pyridox_Oxase-rel"/>
</dbReference>
<proteinExistence type="predicted"/>
<dbReference type="EMBL" id="JAKLTQ010000005">
    <property type="protein sequence ID" value="MCG2622172.1"/>
    <property type="molecule type" value="Genomic_DNA"/>
</dbReference>